<protein>
    <submittedName>
        <fullName evidence="1">Uncharacterized protein</fullName>
    </submittedName>
</protein>
<accession>A0A7S1L8M8</accession>
<sequence>MFLGDGGTMFPELSLPNLHHGPVRFAYPPDHAPSINGDRRCRMDPPESFELSAIVAGFPTDFPRTHIAWVVDQLLRPGEKVLAAQCSGPWAATGDVTVWARDEVQYRELLESRRNVLLLLDMCCAWCARTDAEMALLEQVARMTAVDTRFAGQHPLEIRPADELDWPPCDGPTFGSDPSGFSEDPTLDLVNFARVHGEPPLLLQPAQPSMTSFSLTPPSPAVTSLQLRRMVPSYPVLLNQLGT</sequence>
<reference evidence="1" key="1">
    <citation type="submission" date="2021-01" db="EMBL/GenBank/DDBJ databases">
        <authorList>
            <person name="Corre E."/>
            <person name="Pelletier E."/>
            <person name="Niang G."/>
            <person name="Scheremetjew M."/>
            <person name="Finn R."/>
            <person name="Kale V."/>
            <person name="Holt S."/>
            <person name="Cochrane G."/>
            <person name="Meng A."/>
            <person name="Brown T."/>
            <person name="Cohen L."/>
        </authorList>
    </citation>
    <scope>NUCLEOTIDE SEQUENCE</scope>
    <source>
        <strain evidence="1">CCAP 1951/1</strain>
    </source>
</reference>
<name>A0A7S1L8M8_NEODS</name>
<evidence type="ECO:0000313" key="1">
    <source>
        <dbReference type="EMBL" id="CAD9097055.1"/>
    </source>
</evidence>
<dbReference type="EMBL" id="HBGF01007534">
    <property type="protein sequence ID" value="CAD9097055.1"/>
    <property type="molecule type" value="Transcribed_RNA"/>
</dbReference>
<organism evidence="1">
    <name type="scientific">Neobodo designis</name>
    <name type="common">Flagellated protozoan</name>
    <name type="synonym">Bodo designis</name>
    <dbReference type="NCBI Taxonomy" id="312471"/>
    <lineage>
        <taxon>Eukaryota</taxon>
        <taxon>Discoba</taxon>
        <taxon>Euglenozoa</taxon>
        <taxon>Kinetoplastea</taxon>
        <taxon>Metakinetoplastina</taxon>
        <taxon>Neobodonida</taxon>
        <taxon>Neobodo</taxon>
    </lineage>
</organism>
<gene>
    <name evidence="1" type="ORF">NDES1114_LOCUS5091</name>
</gene>
<proteinExistence type="predicted"/>
<dbReference type="AlphaFoldDB" id="A0A7S1L8M8"/>